<dbReference type="InterPro" id="IPR001387">
    <property type="entry name" value="Cro/C1-type_HTH"/>
</dbReference>
<keyword evidence="1" id="KW-0238">DNA-binding</keyword>
<dbReference type="SUPFAM" id="SSF47413">
    <property type="entry name" value="lambda repressor-like DNA-binding domains"/>
    <property type="match status" value="1"/>
</dbReference>
<evidence type="ECO:0000259" key="2">
    <source>
        <dbReference type="PROSITE" id="PS50943"/>
    </source>
</evidence>
<dbReference type="InterPro" id="IPR013096">
    <property type="entry name" value="Cupin_2"/>
</dbReference>
<evidence type="ECO:0000313" key="4">
    <source>
        <dbReference type="Proteomes" id="UP000315889"/>
    </source>
</evidence>
<dbReference type="InterPro" id="IPR010982">
    <property type="entry name" value="Lambda_DNA-bd_dom_sf"/>
</dbReference>
<dbReference type="SUPFAM" id="SSF51182">
    <property type="entry name" value="RmlC-like cupins"/>
    <property type="match status" value="1"/>
</dbReference>
<dbReference type="GO" id="GO:0003700">
    <property type="term" value="F:DNA-binding transcription factor activity"/>
    <property type="evidence" value="ECO:0007669"/>
    <property type="project" value="TreeGrafter"/>
</dbReference>
<dbReference type="InterPro" id="IPR011051">
    <property type="entry name" value="RmlC_Cupin_sf"/>
</dbReference>
<dbReference type="Pfam" id="PF01381">
    <property type="entry name" value="HTH_3"/>
    <property type="match status" value="1"/>
</dbReference>
<dbReference type="GO" id="GO:0003677">
    <property type="term" value="F:DNA binding"/>
    <property type="evidence" value="ECO:0007669"/>
    <property type="project" value="UniProtKB-KW"/>
</dbReference>
<gene>
    <name evidence="3" type="ORF">EVB03_07550</name>
</gene>
<sequence>MNDTITQDVGERLKAQRKRYGLSQRQLAEKAGLTHGTVSFIERNKISPSIGTLRQILDSISMTLSDFFSDHHDEEVDFFYSKEDLLEVGSGGVSLLQIGKNLNGLPLQILLERYPPMSETASMPYRCRSGEEGGFIIEGEIEITVNGYTRILKQNEGYLFPSHLEHRMRNIGDVDCVIVSACTPPA</sequence>
<dbReference type="AlphaFoldDB" id="A0A520MEB2"/>
<dbReference type="Proteomes" id="UP000315889">
    <property type="component" value="Unassembled WGS sequence"/>
</dbReference>
<dbReference type="PANTHER" id="PTHR46797:SF11">
    <property type="entry name" value="HTH-TYPE TRANSCRIPTIONAL REGULATOR PUUR"/>
    <property type="match status" value="1"/>
</dbReference>
<organism evidence="3 4">
    <name type="scientific">SAR92 clade bacterium</name>
    <dbReference type="NCBI Taxonomy" id="2315479"/>
    <lineage>
        <taxon>Bacteria</taxon>
        <taxon>Pseudomonadati</taxon>
        <taxon>Pseudomonadota</taxon>
        <taxon>Gammaproteobacteria</taxon>
        <taxon>Cellvibrionales</taxon>
        <taxon>Porticoccaceae</taxon>
        <taxon>SAR92 clade</taxon>
    </lineage>
</organism>
<name>A0A520MEB2_9GAMM</name>
<dbReference type="PANTHER" id="PTHR46797">
    <property type="entry name" value="HTH-TYPE TRANSCRIPTIONAL REGULATOR"/>
    <property type="match status" value="1"/>
</dbReference>
<dbReference type="Pfam" id="PF07883">
    <property type="entry name" value="Cupin_2"/>
    <property type="match status" value="1"/>
</dbReference>
<feature type="domain" description="HTH cro/C1-type" evidence="2">
    <location>
        <begin position="13"/>
        <end position="67"/>
    </location>
</feature>
<dbReference type="CDD" id="cd02209">
    <property type="entry name" value="cupin_XRE_C"/>
    <property type="match status" value="1"/>
</dbReference>
<evidence type="ECO:0000313" key="3">
    <source>
        <dbReference type="EMBL" id="RZO19566.1"/>
    </source>
</evidence>
<dbReference type="InterPro" id="IPR050807">
    <property type="entry name" value="TransReg_Diox_bact_type"/>
</dbReference>
<proteinExistence type="predicted"/>
<evidence type="ECO:0000256" key="1">
    <source>
        <dbReference type="ARBA" id="ARBA00023125"/>
    </source>
</evidence>
<dbReference type="Gene3D" id="2.60.120.10">
    <property type="entry name" value="Jelly Rolls"/>
    <property type="match status" value="1"/>
</dbReference>
<protein>
    <submittedName>
        <fullName evidence="3">Helix-turn-helix domain-containing protein</fullName>
    </submittedName>
</protein>
<accession>A0A520MEB2</accession>
<dbReference type="CDD" id="cd00093">
    <property type="entry name" value="HTH_XRE"/>
    <property type="match status" value="1"/>
</dbReference>
<dbReference type="SMART" id="SM00530">
    <property type="entry name" value="HTH_XRE"/>
    <property type="match status" value="1"/>
</dbReference>
<dbReference type="PROSITE" id="PS50943">
    <property type="entry name" value="HTH_CROC1"/>
    <property type="match status" value="1"/>
</dbReference>
<dbReference type="InterPro" id="IPR014710">
    <property type="entry name" value="RmlC-like_jellyroll"/>
</dbReference>
<comment type="caution">
    <text evidence="3">The sequence shown here is derived from an EMBL/GenBank/DDBJ whole genome shotgun (WGS) entry which is preliminary data.</text>
</comment>
<dbReference type="Gene3D" id="1.10.260.40">
    <property type="entry name" value="lambda repressor-like DNA-binding domains"/>
    <property type="match status" value="1"/>
</dbReference>
<reference evidence="3 4" key="1">
    <citation type="submission" date="2019-02" db="EMBL/GenBank/DDBJ databases">
        <title>Prokaryotic population dynamics and viral predation in marine succession experiment using metagenomics: the confinement effect.</title>
        <authorList>
            <person name="Haro-Moreno J.M."/>
            <person name="Rodriguez-Valera F."/>
            <person name="Lopez-Perez M."/>
        </authorList>
    </citation>
    <scope>NUCLEOTIDE SEQUENCE [LARGE SCALE GENOMIC DNA]</scope>
    <source>
        <strain evidence="3">MED-G170</strain>
    </source>
</reference>
<dbReference type="GO" id="GO:0005829">
    <property type="term" value="C:cytosol"/>
    <property type="evidence" value="ECO:0007669"/>
    <property type="project" value="TreeGrafter"/>
</dbReference>
<dbReference type="EMBL" id="SHBP01000010">
    <property type="protein sequence ID" value="RZO19566.1"/>
    <property type="molecule type" value="Genomic_DNA"/>
</dbReference>